<reference evidence="4" key="1">
    <citation type="submission" date="2022-03" db="EMBL/GenBank/DDBJ databases">
        <authorList>
            <person name="Sayadi A."/>
        </authorList>
    </citation>
    <scope>NUCLEOTIDE SEQUENCE</scope>
</reference>
<comment type="cofactor">
    <cofactor evidence="1">
        <name>a divalent metal cation</name>
        <dbReference type="ChEBI" id="CHEBI:60240"/>
    </cofactor>
</comment>
<dbReference type="InterPro" id="IPR037448">
    <property type="entry name" value="Zig-8"/>
</dbReference>
<comment type="caution">
    <text evidence="4">The sequence shown here is derived from an EMBL/GenBank/DDBJ whole genome shotgun (WGS) entry which is preliminary data.</text>
</comment>
<dbReference type="GO" id="GO:0046872">
    <property type="term" value="F:metal ion binding"/>
    <property type="evidence" value="ECO:0007669"/>
    <property type="project" value="UniProtKB-KW"/>
</dbReference>
<dbReference type="GO" id="GO:0032589">
    <property type="term" value="C:neuron projection membrane"/>
    <property type="evidence" value="ECO:0007669"/>
    <property type="project" value="TreeGrafter"/>
</dbReference>
<proteinExistence type="predicted"/>
<evidence type="ECO:0000313" key="5">
    <source>
        <dbReference type="Proteomes" id="UP001152888"/>
    </source>
</evidence>
<dbReference type="Proteomes" id="UP001152888">
    <property type="component" value="Unassembled WGS sequence"/>
</dbReference>
<dbReference type="Pfam" id="PF13359">
    <property type="entry name" value="DDE_Tnp_4"/>
    <property type="match status" value="1"/>
</dbReference>
<keyword evidence="2" id="KW-0479">Metal-binding</keyword>
<dbReference type="PROSITE" id="PS50835">
    <property type="entry name" value="IG_LIKE"/>
    <property type="match status" value="1"/>
</dbReference>
<sequence>MDVNGGFEFLVNSLIWCYDMRLPLQTVRHADHTNKAKKYTHEWINEAAWRRKFFSTSVPNTISMSFGQNLFLLCTHSTIFISPVTPQEIKTLMTNSSNKHSSGFDDLSLDTLGTVKSLIVDHLAFLFTKSIELGCYPDVIKLAIVVPMLKKEDSKKPENYRQISQIGSIAKYLGKLCGSDKTKHCDSDERVRSTDMLQLVRANGKIKKHCLLRAWVENGHWEAICPCLLHLKHFWLSNDRKMRYNVTFLLLLKNKKKEVTEIVSWIRHRDLHLLTVGRFTYTSDQRFVSIHNPMTEDWTLQIRYPQRRDSGVYECQVGITPPIGNTMTLSVVGLKMGGTNLRLGVVCFEGILLAVLPQYEHQALINIQLLPDIFREPSSLDHQRVVVVPAEYWQNFYRRVGVHRELNSVNVTAAETPAATFCLITTRINVVVIEPRIHLRFIILNSAFGEPVTTLLGGPEMYINKGSTMNLTCIVKHSPEPPPSIYWTHNGQAFSCSLSHYKCILVSKTGKGSCGTEKCLVALQRYLRKVVNVPGPEVTLQSTTTDESLSKIKEKPTENIWKKCAEEFENRWGFPNFIGSVDGKHVTIKRPNNSGSNYWCYLHKYSIVLMAIVGPDYKFICVDIGGFGKNSDGGIFETSNMGKRFEQNLMSVPAPRFLPGQNEICSYVLIGDEAFALKPYLMRPFPYKQTLTDVRKEKYNQLDVLIAADQRWITSAGPGFLADLTTETMSKKSSTKTEDSSISHSIRLVAQRDCEYGGIHRFYRWMVTPHQQWRIVHIGAMLLSFRSVESIRVNVVYRKEYSRASSITSAKRERDEELST</sequence>
<keyword evidence="5" id="KW-1185">Reference proteome</keyword>
<organism evidence="4 5">
    <name type="scientific">Acanthoscelides obtectus</name>
    <name type="common">Bean weevil</name>
    <name type="synonym">Bruchus obtectus</name>
    <dbReference type="NCBI Taxonomy" id="200917"/>
    <lineage>
        <taxon>Eukaryota</taxon>
        <taxon>Metazoa</taxon>
        <taxon>Ecdysozoa</taxon>
        <taxon>Arthropoda</taxon>
        <taxon>Hexapoda</taxon>
        <taxon>Insecta</taxon>
        <taxon>Pterygota</taxon>
        <taxon>Neoptera</taxon>
        <taxon>Endopterygota</taxon>
        <taxon>Coleoptera</taxon>
        <taxon>Polyphaga</taxon>
        <taxon>Cucujiformia</taxon>
        <taxon>Chrysomeloidea</taxon>
        <taxon>Chrysomelidae</taxon>
        <taxon>Bruchinae</taxon>
        <taxon>Bruchini</taxon>
        <taxon>Acanthoscelides</taxon>
    </lineage>
</organism>
<dbReference type="PANTHER" id="PTHR23279:SF13">
    <property type="entry name" value="DEFECTIVE PROBOSCIS EXTENSION RESPONSE 21"/>
    <property type="match status" value="1"/>
</dbReference>
<dbReference type="GO" id="GO:0050808">
    <property type="term" value="P:synapse organization"/>
    <property type="evidence" value="ECO:0007669"/>
    <property type="project" value="TreeGrafter"/>
</dbReference>
<dbReference type="SUPFAM" id="SSF48726">
    <property type="entry name" value="Immunoglobulin"/>
    <property type="match status" value="1"/>
</dbReference>
<accession>A0A9P0P107</accession>
<dbReference type="InterPro" id="IPR013783">
    <property type="entry name" value="Ig-like_fold"/>
</dbReference>
<evidence type="ECO:0000259" key="3">
    <source>
        <dbReference type="PROSITE" id="PS50835"/>
    </source>
</evidence>
<evidence type="ECO:0000313" key="4">
    <source>
        <dbReference type="EMBL" id="CAH1965361.1"/>
    </source>
</evidence>
<dbReference type="EMBL" id="CAKOFQ010006723">
    <property type="protein sequence ID" value="CAH1965361.1"/>
    <property type="molecule type" value="Genomic_DNA"/>
</dbReference>
<dbReference type="AlphaFoldDB" id="A0A9P0P107"/>
<evidence type="ECO:0000256" key="2">
    <source>
        <dbReference type="ARBA" id="ARBA00022723"/>
    </source>
</evidence>
<dbReference type="OrthoDB" id="5969816at2759"/>
<dbReference type="InterPro" id="IPR036179">
    <property type="entry name" value="Ig-like_dom_sf"/>
</dbReference>
<evidence type="ECO:0000256" key="1">
    <source>
        <dbReference type="ARBA" id="ARBA00001968"/>
    </source>
</evidence>
<protein>
    <recommendedName>
        <fullName evidence="3">Ig-like domain-containing protein</fullName>
    </recommendedName>
</protein>
<name>A0A9P0P107_ACAOB</name>
<dbReference type="InterPro" id="IPR027806">
    <property type="entry name" value="HARBI1_dom"/>
</dbReference>
<dbReference type="PANTHER" id="PTHR23279">
    <property type="entry name" value="DEFECTIVE PROBOSCIS EXTENSION RESPONSE DPR -RELATED"/>
    <property type="match status" value="1"/>
</dbReference>
<dbReference type="InterPro" id="IPR007110">
    <property type="entry name" value="Ig-like_dom"/>
</dbReference>
<feature type="domain" description="Ig-like" evidence="3">
    <location>
        <begin position="451"/>
        <end position="521"/>
    </location>
</feature>
<dbReference type="Gene3D" id="2.60.40.10">
    <property type="entry name" value="Immunoglobulins"/>
    <property type="match status" value="2"/>
</dbReference>
<gene>
    <name evidence="4" type="ORF">ACAOBT_LOCUS6288</name>
</gene>